<evidence type="ECO:0000256" key="3">
    <source>
        <dbReference type="ARBA" id="ARBA00023163"/>
    </source>
</evidence>
<comment type="caution">
    <text evidence="5">The sequence shown here is derived from an EMBL/GenBank/DDBJ whole genome shotgun (WGS) entry which is preliminary data.</text>
</comment>
<keyword evidence="6" id="KW-1185">Reference proteome</keyword>
<accession>A0A2Y9BE66</accession>
<dbReference type="SUPFAM" id="SSF47413">
    <property type="entry name" value="lambda repressor-like DNA-binding domains"/>
    <property type="match status" value="2"/>
</dbReference>
<sequence>MWQDDKFNADKVLVIFGSNIRKARIKNNLSLVALAELANYDRTCLSKLEDGKQNIEFITSVKLAKVLNVSYPALFSRNFMEQDPKSGENFSGGFQEDDYLLVFIENFQRYLQKLDKLQMYVYFETGVSESMVSRIVNRKNRNPTLRTLYAMAFAVYGDMYNLFSRISEEERQ</sequence>
<keyword evidence="2" id="KW-0238">DNA-binding</keyword>
<evidence type="ECO:0000256" key="1">
    <source>
        <dbReference type="ARBA" id="ARBA00023015"/>
    </source>
</evidence>
<keyword evidence="3" id="KW-0804">Transcription</keyword>
<dbReference type="PANTHER" id="PTHR46797:SF23">
    <property type="entry name" value="HTH-TYPE TRANSCRIPTIONAL REGULATOR SUTR"/>
    <property type="match status" value="1"/>
</dbReference>
<dbReference type="CDD" id="cd00093">
    <property type="entry name" value="HTH_XRE"/>
    <property type="match status" value="1"/>
</dbReference>
<name>A0A2Y9BE66_9FIRM</name>
<dbReference type="Proteomes" id="UP000245845">
    <property type="component" value="Unassembled WGS sequence"/>
</dbReference>
<dbReference type="RefSeq" id="WP_181368590.1">
    <property type="nucleotide sequence ID" value="NZ_BAAACK010000006.1"/>
</dbReference>
<dbReference type="InterPro" id="IPR050807">
    <property type="entry name" value="TransReg_Diox_bact_type"/>
</dbReference>
<dbReference type="SMART" id="SM00530">
    <property type="entry name" value="HTH_XRE"/>
    <property type="match status" value="2"/>
</dbReference>
<reference evidence="5 6" key="1">
    <citation type="submission" date="2018-05" db="EMBL/GenBank/DDBJ databases">
        <title>The Hungate 1000. A catalogue of reference genomes from the rumen microbiome.</title>
        <authorList>
            <person name="Kelly W."/>
        </authorList>
    </citation>
    <scope>NUCLEOTIDE SEQUENCE [LARGE SCALE GENOMIC DNA]</scope>
    <source>
        <strain evidence="5 6">NLAE-zl-C242</strain>
    </source>
</reference>
<dbReference type="InterPro" id="IPR010982">
    <property type="entry name" value="Lambda_DNA-bd_dom_sf"/>
</dbReference>
<dbReference type="GO" id="GO:0005829">
    <property type="term" value="C:cytosol"/>
    <property type="evidence" value="ECO:0007669"/>
    <property type="project" value="TreeGrafter"/>
</dbReference>
<proteinExistence type="predicted"/>
<dbReference type="Gene3D" id="1.10.260.40">
    <property type="entry name" value="lambda repressor-like DNA-binding domains"/>
    <property type="match status" value="1"/>
</dbReference>
<dbReference type="PROSITE" id="PS50943">
    <property type="entry name" value="HTH_CROC1"/>
    <property type="match status" value="1"/>
</dbReference>
<dbReference type="InterPro" id="IPR001387">
    <property type="entry name" value="Cro/C1-type_HTH"/>
</dbReference>
<dbReference type="EMBL" id="QGDL01000002">
    <property type="protein sequence ID" value="PWJ31375.1"/>
    <property type="molecule type" value="Genomic_DNA"/>
</dbReference>
<protein>
    <submittedName>
        <fullName evidence="5">Transcriptional regulator with XRE-family HTH domain</fullName>
    </submittedName>
</protein>
<feature type="domain" description="HTH cro/C1-type" evidence="4">
    <location>
        <begin position="20"/>
        <end position="74"/>
    </location>
</feature>
<organism evidence="5 6">
    <name type="scientific">Faecalicatena orotica</name>
    <dbReference type="NCBI Taxonomy" id="1544"/>
    <lineage>
        <taxon>Bacteria</taxon>
        <taxon>Bacillati</taxon>
        <taxon>Bacillota</taxon>
        <taxon>Clostridia</taxon>
        <taxon>Lachnospirales</taxon>
        <taxon>Lachnospiraceae</taxon>
        <taxon>Faecalicatena</taxon>
    </lineage>
</organism>
<evidence type="ECO:0000259" key="4">
    <source>
        <dbReference type="PROSITE" id="PS50943"/>
    </source>
</evidence>
<dbReference type="Pfam" id="PF01381">
    <property type="entry name" value="HTH_3"/>
    <property type="match status" value="1"/>
</dbReference>
<evidence type="ECO:0000256" key="2">
    <source>
        <dbReference type="ARBA" id="ARBA00023125"/>
    </source>
</evidence>
<dbReference type="AlphaFoldDB" id="A0A2Y9BE66"/>
<dbReference type="PANTHER" id="PTHR46797">
    <property type="entry name" value="HTH-TYPE TRANSCRIPTIONAL REGULATOR"/>
    <property type="match status" value="1"/>
</dbReference>
<gene>
    <name evidence="5" type="ORF">A8806_102231</name>
</gene>
<evidence type="ECO:0000313" key="5">
    <source>
        <dbReference type="EMBL" id="PWJ31375.1"/>
    </source>
</evidence>
<keyword evidence="1" id="KW-0805">Transcription regulation</keyword>
<evidence type="ECO:0000313" key="6">
    <source>
        <dbReference type="Proteomes" id="UP000245845"/>
    </source>
</evidence>
<dbReference type="GO" id="GO:0003700">
    <property type="term" value="F:DNA-binding transcription factor activity"/>
    <property type="evidence" value="ECO:0007669"/>
    <property type="project" value="TreeGrafter"/>
</dbReference>
<dbReference type="GO" id="GO:0003677">
    <property type="term" value="F:DNA binding"/>
    <property type="evidence" value="ECO:0007669"/>
    <property type="project" value="UniProtKB-KW"/>
</dbReference>